<evidence type="ECO:0000313" key="9">
    <source>
        <dbReference type="EMBL" id="KAA6399900.1"/>
    </source>
</evidence>
<dbReference type="Gene3D" id="6.10.250.1770">
    <property type="match status" value="1"/>
</dbReference>
<dbReference type="Pfam" id="PF12923">
    <property type="entry name" value="RRP7"/>
    <property type="match status" value="1"/>
</dbReference>
<dbReference type="InterPro" id="IPR008271">
    <property type="entry name" value="Ser/Thr_kinase_AS"/>
</dbReference>
<dbReference type="PANTHER" id="PTHR24056:SF111">
    <property type="entry name" value="CYCLIN-DEPENDENT KINASE-LIKE 5"/>
    <property type="match status" value="1"/>
</dbReference>
<reference evidence="9 10" key="1">
    <citation type="submission" date="2019-03" db="EMBL/GenBank/DDBJ databases">
        <title>Single cell metagenomics reveals metabolic interactions within the superorganism composed of flagellate Streblomastix strix and complex community of Bacteroidetes bacteria on its surface.</title>
        <authorList>
            <person name="Treitli S.C."/>
            <person name="Kolisko M."/>
            <person name="Husnik F."/>
            <person name="Keeling P."/>
            <person name="Hampl V."/>
        </authorList>
    </citation>
    <scope>NUCLEOTIDE SEQUENCE [LARGE SCALE GENOMIC DNA]</scope>
    <source>
        <strain evidence="9">ST1C</strain>
    </source>
</reference>
<keyword evidence="2" id="KW-0723">Serine/threonine-protein kinase</keyword>
<dbReference type="FunFam" id="1.10.510.10:FF:000624">
    <property type="entry name" value="Mitogen-activated protein kinase"/>
    <property type="match status" value="1"/>
</dbReference>
<comment type="caution">
    <text evidence="9">The sequence shown here is derived from an EMBL/GenBank/DDBJ whole genome shotgun (WGS) entry which is preliminary data.</text>
</comment>
<evidence type="ECO:0000259" key="8">
    <source>
        <dbReference type="PROSITE" id="PS50011"/>
    </source>
</evidence>
<dbReference type="Proteomes" id="UP000324800">
    <property type="component" value="Unassembled WGS sequence"/>
</dbReference>
<evidence type="ECO:0000256" key="4">
    <source>
        <dbReference type="ARBA" id="ARBA00022741"/>
    </source>
</evidence>
<dbReference type="InterPro" id="IPR011009">
    <property type="entry name" value="Kinase-like_dom_sf"/>
</dbReference>
<dbReference type="EMBL" id="SNRW01000660">
    <property type="protein sequence ID" value="KAA6399900.1"/>
    <property type="molecule type" value="Genomic_DNA"/>
</dbReference>
<evidence type="ECO:0000256" key="7">
    <source>
        <dbReference type="SAM" id="MobiDB-lite"/>
    </source>
</evidence>
<organism evidence="9 10">
    <name type="scientific">Streblomastix strix</name>
    <dbReference type="NCBI Taxonomy" id="222440"/>
    <lineage>
        <taxon>Eukaryota</taxon>
        <taxon>Metamonada</taxon>
        <taxon>Preaxostyla</taxon>
        <taxon>Oxymonadida</taxon>
        <taxon>Streblomastigidae</taxon>
        <taxon>Streblomastix</taxon>
    </lineage>
</organism>
<evidence type="ECO:0000256" key="1">
    <source>
        <dbReference type="ARBA" id="ARBA00006485"/>
    </source>
</evidence>
<dbReference type="SUPFAM" id="SSF56112">
    <property type="entry name" value="Protein kinase-like (PK-like)"/>
    <property type="match status" value="1"/>
</dbReference>
<dbReference type="InterPro" id="IPR000719">
    <property type="entry name" value="Prot_kinase_dom"/>
</dbReference>
<feature type="domain" description="Protein kinase" evidence="8">
    <location>
        <begin position="7"/>
        <end position="294"/>
    </location>
</feature>
<dbReference type="Pfam" id="PF00069">
    <property type="entry name" value="Pkinase"/>
    <property type="match status" value="1"/>
</dbReference>
<dbReference type="Gene3D" id="3.30.200.20">
    <property type="entry name" value="Phosphorylase Kinase, domain 1"/>
    <property type="match status" value="1"/>
</dbReference>
<sequence length="408" mass="47586">MIKSKKFEKLLFLGEGTFNKVYQVRIDENNDIVAVKRGKKGNNEEQTMYAQNEAKILHKLAHPNIVQLKDYFIDEKKRPCLVFDVCDTDLRKILQDITAPLPLPIRREYLRYILLALEHCHSQKIVHLDVKPENFLISSDRILKLSDFSFAIDLNDNQCLKTAKIFSRWYSPPEIIFGSSQVDPSIDIWAAGCILGEMIQCKRPLFPGSTDIEQLQLIFNQIGNPNLDDIQFLQQLPNYIHFETIQQQTSLQIDQLIDEENSNIVNELDLLKKLLTINPFQRLTATQALRHIYFTQQSPIASLELPDPMLYKQQPKRRARRHPPPPALKENDENLQPIIPIRLMSTDDRIAYGLATVRQVKEPRIATDFYKFQKADQKKRRMEALAKQFEQDKRSTALLRKSRMFKPF</sequence>
<dbReference type="InterPro" id="IPR050108">
    <property type="entry name" value="CDK"/>
</dbReference>
<keyword evidence="4" id="KW-0547">Nucleotide-binding</keyword>
<dbReference type="SMART" id="SM00220">
    <property type="entry name" value="S_TKc"/>
    <property type="match status" value="1"/>
</dbReference>
<gene>
    <name evidence="9" type="ORF">EZS28_004575</name>
</gene>
<feature type="region of interest" description="Disordered" evidence="7">
    <location>
        <begin position="313"/>
        <end position="333"/>
    </location>
</feature>
<name>A0A5J4WYH5_9EUKA</name>
<dbReference type="GO" id="GO:0004674">
    <property type="term" value="F:protein serine/threonine kinase activity"/>
    <property type="evidence" value="ECO:0007669"/>
    <property type="project" value="UniProtKB-KW"/>
</dbReference>
<keyword evidence="6" id="KW-0067">ATP-binding</keyword>
<accession>A0A5J4WYH5</accession>
<dbReference type="Gene3D" id="1.10.510.10">
    <property type="entry name" value="Transferase(Phosphotransferase) domain 1"/>
    <property type="match status" value="1"/>
</dbReference>
<evidence type="ECO:0000256" key="6">
    <source>
        <dbReference type="ARBA" id="ARBA00022840"/>
    </source>
</evidence>
<feature type="compositionally biased region" description="Basic residues" evidence="7">
    <location>
        <begin position="314"/>
        <end position="323"/>
    </location>
</feature>
<dbReference type="GO" id="GO:0005524">
    <property type="term" value="F:ATP binding"/>
    <property type="evidence" value="ECO:0007669"/>
    <property type="project" value="UniProtKB-KW"/>
</dbReference>
<dbReference type="PANTHER" id="PTHR24056">
    <property type="entry name" value="CELL DIVISION PROTEIN KINASE"/>
    <property type="match status" value="1"/>
</dbReference>
<comment type="similarity">
    <text evidence="1">Belongs to the protein kinase superfamily. CMGC Ser/Thr protein kinase family. CDC2/CDKX subfamily.</text>
</comment>
<dbReference type="GO" id="GO:0005634">
    <property type="term" value="C:nucleus"/>
    <property type="evidence" value="ECO:0007669"/>
    <property type="project" value="TreeGrafter"/>
</dbReference>
<keyword evidence="3" id="KW-0808">Transferase</keyword>
<evidence type="ECO:0000313" key="10">
    <source>
        <dbReference type="Proteomes" id="UP000324800"/>
    </source>
</evidence>
<dbReference type="PROSITE" id="PS50011">
    <property type="entry name" value="PROTEIN_KINASE_DOM"/>
    <property type="match status" value="1"/>
</dbReference>
<proteinExistence type="inferred from homology"/>
<dbReference type="InterPro" id="IPR024326">
    <property type="entry name" value="RRP7_C"/>
</dbReference>
<evidence type="ECO:0000256" key="3">
    <source>
        <dbReference type="ARBA" id="ARBA00022679"/>
    </source>
</evidence>
<evidence type="ECO:0000256" key="5">
    <source>
        <dbReference type="ARBA" id="ARBA00022777"/>
    </source>
</evidence>
<evidence type="ECO:0000256" key="2">
    <source>
        <dbReference type="ARBA" id="ARBA00022527"/>
    </source>
</evidence>
<dbReference type="OrthoDB" id="413582at2759"/>
<dbReference type="AlphaFoldDB" id="A0A5J4WYH5"/>
<keyword evidence="5 9" id="KW-0418">Kinase</keyword>
<protein>
    <submittedName>
        <fullName evidence="9">Putative Cyclin-dependent kinase 7</fullName>
    </submittedName>
</protein>
<dbReference type="PROSITE" id="PS00108">
    <property type="entry name" value="PROTEIN_KINASE_ST"/>
    <property type="match status" value="1"/>
</dbReference>